<dbReference type="EMBL" id="FPBP01000009">
    <property type="protein sequence ID" value="SFU79700.1"/>
    <property type="molecule type" value="Genomic_DNA"/>
</dbReference>
<dbReference type="Proteomes" id="UP000198693">
    <property type="component" value="Unassembled WGS sequence"/>
</dbReference>
<reference evidence="2" key="1">
    <citation type="submission" date="2016-10" db="EMBL/GenBank/DDBJ databases">
        <authorList>
            <person name="Varghese N."/>
            <person name="Submissions S."/>
        </authorList>
    </citation>
    <scope>NUCLEOTIDE SEQUENCE [LARGE SCALE GENOMIC DNA]</scope>
    <source>
        <strain evidence="2">CGMCC 1.6981</strain>
    </source>
</reference>
<proteinExistence type="predicted"/>
<dbReference type="OrthoDB" id="6164141at2"/>
<dbReference type="RefSeq" id="WP_089796391.1">
    <property type="nucleotide sequence ID" value="NZ_FPBP01000009.1"/>
</dbReference>
<keyword evidence="2" id="KW-1185">Reference proteome</keyword>
<dbReference type="STRING" id="463301.SAMN04487955_10932"/>
<evidence type="ECO:0000313" key="2">
    <source>
        <dbReference type="Proteomes" id="UP000198693"/>
    </source>
</evidence>
<dbReference type="AlphaFoldDB" id="A0A1I7J3H6"/>
<protein>
    <submittedName>
        <fullName evidence="1">Uncharacterized protein</fullName>
    </submittedName>
</protein>
<organism evidence="1 2">
    <name type="scientific">Halomonas korlensis</name>
    <dbReference type="NCBI Taxonomy" id="463301"/>
    <lineage>
        <taxon>Bacteria</taxon>
        <taxon>Pseudomonadati</taxon>
        <taxon>Pseudomonadota</taxon>
        <taxon>Gammaproteobacteria</taxon>
        <taxon>Oceanospirillales</taxon>
        <taxon>Halomonadaceae</taxon>
        <taxon>Halomonas</taxon>
    </lineage>
</organism>
<evidence type="ECO:0000313" key="1">
    <source>
        <dbReference type="EMBL" id="SFU79700.1"/>
    </source>
</evidence>
<sequence>MGIVTSLRQKSATAPQLDAQSLAIGYLFEVRWECRHSALAHCTRRLTERHDMPAHVAEREALQAYAALESVNHRMRVDIAATTSDLVMLRDAENRSIALTVTDLRRLVDQLRRDECLPRIDPERFESAHILEH</sequence>
<accession>A0A1I7J3H6</accession>
<name>A0A1I7J3H6_9GAMM</name>
<gene>
    <name evidence="1" type="ORF">SAMN04487955_10932</name>
</gene>